<evidence type="ECO:0000313" key="2">
    <source>
        <dbReference type="EMBL" id="KAE8160686.1"/>
    </source>
</evidence>
<keyword evidence="1" id="KW-0472">Membrane</keyword>
<dbReference type="AlphaFoldDB" id="A0A5N6UQ32"/>
<keyword evidence="1" id="KW-0812">Transmembrane</keyword>
<protein>
    <submittedName>
        <fullName evidence="2">Uncharacterized protein</fullName>
    </submittedName>
</protein>
<evidence type="ECO:0000313" key="3">
    <source>
        <dbReference type="Proteomes" id="UP000326950"/>
    </source>
</evidence>
<dbReference type="OrthoDB" id="10432562at2759"/>
<keyword evidence="3" id="KW-1185">Reference proteome</keyword>
<sequence>MYERYPKPHGTNWVSLWTGSITESLLAIVLLVLSYYLCNLRSRWSLTSNYLSPTCFMAPQSADDRRPLLPQAI</sequence>
<evidence type="ECO:0000256" key="1">
    <source>
        <dbReference type="SAM" id="Phobius"/>
    </source>
</evidence>
<keyword evidence="1" id="KW-1133">Transmembrane helix</keyword>
<reference evidence="2 3" key="1">
    <citation type="submission" date="2019-04" db="EMBL/GenBank/DDBJ databases">
        <title>Friends and foes A comparative genomics study of 23 Aspergillus species from section Flavi.</title>
        <authorList>
            <consortium name="DOE Joint Genome Institute"/>
            <person name="Kjaerbolling I."/>
            <person name="Vesth T."/>
            <person name="Frisvad J.C."/>
            <person name="Nybo J.L."/>
            <person name="Theobald S."/>
            <person name="Kildgaard S."/>
            <person name="Isbrandt T."/>
            <person name="Kuo A."/>
            <person name="Sato A."/>
            <person name="Lyhne E.K."/>
            <person name="Kogle M.E."/>
            <person name="Wiebenga A."/>
            <person name="Kun R.S."/>
            <person name="Lubbers R.J."/>
            <person name="Makela M.R."/>
            <person name="Barry K."/>
            <person name="Chovatia M."/>
            <person name="Clum A."/>
            <person name="Daum C."/>
            <person name="Haridas S."/>
            <person name="He G."/>
            <person name="LaButti K."/>
            <person name="Lipzen A."/>
            <person name="Mondo S."/>
            <person name="Riley R."/>
            <person name="Salamov A."/>
            <person name="Simmons B.A."/>
            <person name="Magnuson J.K."/>
            <person name="Henrissat B."/>
            <person name="Mortensen U.H."/>
            <person name="Larsen T.O."/>
            <person name="Devries R.P."/>
            <person name="Grigoriev I.V."/>
            <person name="Machida M."/>
            <person name="Baker S.E."/>
            <person name="Andersen M.R."/>
        </authorList>
    </citation>
    <scope>NUCLEOTIDE SEQUENCE [LARGE SCALE GENOMIC DNA]</scope>
    <source>
        <strain evidence="2 3">CBS 117626</strain>
    </source>
</reference>
<feature type="transmembrane region" description="Helical" evidence="1">
    <location>
        <begin position="20"/>
        <end position="38"/>
    </location>
</feature>
<gene>
    <name evidence="2" type="ORF">BDV40DRAFT_269733</name>
</gene>
<dbReference type="EMBL" id="ML738653">
    <property type="protein sequence ID" value="KAE8160686.1"/>
    <property type="molecule type" value="Genomic_DNA"/>
</dbReference>
<dbReference type="Proteomes" id="UP000326950">
    <property type="component" value="Unassembled WGS sequence"/>
</dbReference>
<name>A0A5N6UQ32_ASPTM</name>
<organism evidence="2 3">
    <name type="scientific">Aspergillus tamarii</name>
    <dbReference type="NCBI Taxonomy" id="41984"/>
    <lineage>
        <taxon>Eukaryota</taxon>
        <taxon>Fungi</taxon>
        <taxon>Dikarya</taxon>
        <taxon>Ascomycota</taxon>
        <taxon>Pezizomycotina</taxon>
        <taxon>Eurotiomycetes</taxon>
        <taxon>Eurotiomycetidae</taxon>
        <taxon>Eurotiales</taxon>
        <taxon>Aspergillaceae</taxon>
        <taxon>Aspergillus</taxon>
        <taxon>Aspergillus subgen. Circumdati</taxon>
    </lineage>
</organism>
<proteinExistence type="predicted"/>
<accession>A0A5N6UQ32</accession>